<name>A0A4Z2J6C2_9TELE</name>
<sequence length="63" mass="6872">MQSCCDEVFGTQPSGVIGSDGRRYEAGRCLPSDELCLRALDEIHEKQSSSSTGERSGEHLRAQ</sequence>
<dbReference type="OrthoDB" id="4084751at2759"/>
<proteinExistence type="predicted"/>
<protein>
    <submittedName>
        <fullName evidence="2">Uncharacterized protein</fullName>
    </submittedName>
</protein>
<gene>
    <name evidence="2" type="ORF">EYF80_004200</name>
</gene>
<comment type="caution">
    <text evidence="2">The sequence shown here is derived from an EMBL/GenBank/DDBJ whole genome shotgun (WGS) entry which is preliminary data.</text>
</comment>
<dbReference type="EMBL" id="SRLO01000020">
    <property type="protein sequence ID" value="TNN85567.1"/>
    <property type="molecule type" value="Genomic_DNA"/>
</dbReference>
<keyword evidence="3" id="KW-1185">Reference proteome</keyword>
<dbReference type="Proteomes" id="UP000314294">
    <property type="component" value="Unassembled WGS sequence"/>
</dbReference>
<evidence type="ECO:0000313" key="2">
    <source>
        <dbReference type="EMBL" id="TNN85567.1"/>
    </source>
</evidence>
<accession>A0A4Z2J6C2</accession>
<reference evidence="2 3" key="1">
    <citation type="submission" date="2019-03" db="EMBL/GenBank/DDBJ databases">
        <title>First draft genome of Liparis tanakae, snailfish: a comprehensive survey of snailfish specific genes.</title>
        <authorList>
            <person name="Kim W."/>
            <person name="Song I."/>
            <person name="Jeong J.-H."/>
            <person name="Kim D."/>
            <person name="Kim S."/>
            <person name="Ryu S."/>
            <person name="Song J.Y."/>
            <person name="Lee S.K."/>
        </authorList>
    </citation>
    <scope>NUCLEOTIDE SEQUENCE [LARGE SCALE GENOMIC DNA]</scope>
    <source>
        <tissue evidence="2">Muscle</tissue>
    </source>
</reference>
<feature type="region of interest" description="Disordered" evidence="1">
    <location>
        <begin position="43"/>
        <end position="63"/>
    </location>
</feature>
<evidence type="ECO:0000313" key="3">
    <source>
        <dbReference type="Proteomes" id="UP000314294"/>
    </source>
</evidence>
<organism evidence="2 3">
    <name type="scientific">Liparis tanakae</name>
    <name type="common">Tanaka's snailfish</name>
    <dbReference type="NCBI Taxonomy" id="230148"/>
    <lineage>
        <taxon>Eukaryota</taxon>
        <taxon>Metazoa</taxon>
        <taxon>Chordata</taxon>
        <taxon>Craniata</taxon>
        <taxon>Vertebrata</taxon>
        <taxon>Euteleostomi</taxon>
        <taxon>Actinopterygii</taxon>
        <taxon>Neopterygii</taxon>
        <taxon>Teleostei</taxon>
        <taxon>Neoteleostei</taxon>
        <taxon>Acanthomorphata</taxon>
        <taxon>Eupercaria</taxon>
        <taxon>Perciformes</taxon>
        <taxon>Cottioidei</taxon>
        <taxon>Cottales</taxon>
        <taxon>Liparidae</taxon>
        <taxon>Liparis</taxon>
    </lineage>
</organism>
<evidence type="ECO:0000256" key="1">
    <source>
        <dbReference type="SAM" id="MobiDB-lite"/>
    </source>
</evidence>
<dbReference type="AlphaFoldDB" id="A0A4Z2J6C2"/>